<dbReference type="InterPro" id="IPR055438">
    <property type="entry name" value="AstE_AspA_cat"/>
</dbReference>
<name>U2ZKF3_VIBPR</name>
<accession>U2ZKF3</accession>
<dbReference type="STRING" id="1219065.VPR01S_12_00440"/>
<evidence type="ECO:0000313" key="6">
    <source>
        <dbReference type="EMBL" id="GAD68236.1"/>
    </source>
</evidence>
<keyword evidence="2" id="KW-0479">Metal-binding</keyword>
<dbReference type="SUPFAM" id="SSF53187">
    <property type="entry name" value="Zn-dependent exopeptidases"/>
    <property type="match status" value="1"/>
</dbReference>
<dbReference type="InterPro" id="IPR043795">
    <property type="entry name" value="N-alpha-Ac-DABA-like"/>
</dbReference>
<sequence length="331" mass="36245">MPTEYMDDVVQGKRVIQRLDVEDLPPGEHSFWFQAGTQALGQPQHVPVRVIKGQNAGHRVVITAGVHGDEMNGILSAQALARALHQQPLCGTVVVLPLMNLPGVLSHSRDFTSSDPEIPSANLNRGFPGNPDGDAAQRYLHAIWTHLLQPNADMAIDLHTQTRGTVYPLYVFADCRVESAATLARLMNPDMILDDPGEEGVLETVWNNHGVPCITVEVGMGKVTQPDLIDRAVAGVMNTLRHYGVCEGQVVRTQDTMKAQQVISVRASRGGFVLPQVNLLDRINKDDLLAIQYDAFGDEVHRYLAPDFGVVVSYCNDALREPGALLVRLVK</sequence>
<evidence type="ECO:0000256" key="4">
    <source>
        <dbReference type="ARBA" id="ARBA00022833"/>
    </source>
</evidence>
<dbReference type="eggNOG" id="COG3608">
    <property type="taxonomic scope" value="Bacteria"/>
</dbReference>
<dbReference type="CDD" id="cd06251">
    <property type="entry name" value="M14_ASTE_ASPA-like"/>
    <property type="match status" value="1"/>
</dbReference>
<proteinExistence type="predicted"/>
<dbReference type="GO" id="GO:0016811">
    <property type="term" value="F:hydrolase activity, acting on carbon-nitrogen (but not peptide) bonds, in linear amides"/>
    <property type="evidence" value="ECO:0007669"/>
    <property type="project" value="InterPro"/>
</dbReference>
<evidence type="ECO:0000256" key="2">
    <source>
        <dbReference type="ARBA" id="ARBA00022723"/>
    </source>
</evidence>
<evidence type="ECO:0000313" key="7">
    <source>
        <dbReference type="Proteomes" id="UP000016570"/>
    </source>
</evidence>
<dbReference type="EMBL" id="BATJ01000012">
    <property type="protein sequence ID" value="GAD68236.1"/>
    <property type="molecule type" value="Genomic_DNA"/>
</dbReference>
<dbReference type="PIRSF" id="PIRSF039012">
    <property type="entry name" value="ASP"/>
    <property type="match status" value="1"/>
</dbReference>
<dbReference type="RefSeq" id="WP_021706207.1">
    <property type="nucleotide sequence ID" value="NZ_BATJ01000012.1"/>
</dbReference>
<dbReference type="PANTHER" id="PTHR37326">
    <property type="entry name" value="BLL3975 PROTEIN"/>
    <property type="match status" value="1"/>
</dbReference>
<organism evidence="6 7">
    <name type="scientific">Vibrio proteolyticus NBRC 13287</name>
    <dbReference type="NCBI Taxonomy" id="1219065"/>
    <lineage>
        <taxon>Bacteria</taxon>
        <taxon>Pseudomonadati</taxon>
        <taxon>Pseudomonadota</taxon>
        <taxon>Gammaproteobacteria</taxon>
        <taxon>Vibrionales</taxon>
        <taxon>Vibrionaceae</taxon>
        <taxon>Vibrio</taxon>
    </lineage>
</organism>
<keyword evidence="7" id="KW-1185">Reference proteome</keyword>
<evidence type="ECO:0000256" key="1">
    <source>
        <dbReference type="ARBA" id="ARBA00001947"/>
    </source>
</evidence>
<dbReference type="GO" id="GO:0016788">
    <property type="term" value="F:hydrolase activity, acting on ester bonds"/>
    <property type="evidence" value="ECO:0007669"/>
    <property type="project" value="InterPro"/>
</dbReference>
<dbReference type="Gene3D" id="3.40.630.10">
    <property type="entry name" value="Zn peptidases"/>
    <property type="match status" value="1"/>
</dbReference>
<evidence type="ECO:0000256" key="3">
    <source>
        <dbReference type="ARBA" id="ARBA00022801"/>
    </source>
</evidence>
<dbReference type="Pfam" id="PF24827">
    <property type="entry name" value="AstE_AspA_cat"/>
    <property type="match status" value="1"/>
</dbReference>
<dbReference type="Proteomes" id="UP000016570">
    <property type="component" value="Unassembled WGS sequence"/>
</dbReference>
<feature type="domain" description="Succinylglutamate desuccinylase/Aspartoacylase catalytic" evidence="5">
    <location>
        <begin position="57"/>
        <end position="243"/>
    </location>
</feature>
<dbReference type="PANTHER" id="PTHR37326:SF1">
    <property type="entry name" value="BLL3975 PROTEIN"/>
    <property type="match status" value="1"/>
</dbReference>
<dbReference type="InterPro" id="IPR053138">
    <property type="entry name" value="N-alpha-Ac-DABA_deacetylase"/>
</dbReference>
<dbReference type="AlphaFoldDB" id="U2ZKF3"/>
<reference evidence="6 7" key="1">
    <citation type="submission" date="2013-09" db="EMBL/GenBank/DDBJ databases">
        <title>Whole genome shotgun sequence of Vibrio proteolyticus NBRC 13287.</title>
        <authorList>
            <person name="Isaki S."/>
            <person name="Hosoyama A."/>
            <person name="Numata M."/>
            <person name="Hashimoto M."/>
            <person name="Hosoyama Y."/>
            <person name="Tsuchikane K."/>
            <person name="Noguchi M."/>
            <person name="Hirakata S."/>
            <person name="Ichikawa N."/>
            <person name="Ohji S."/>
            <person name="Yamazoe A."/>
            <person name="Fujita N."/>
        </authorList>
    </citation>
    <scope>NUCLEOTIDE SEQUENCE [LARGE SCALE GENOMIC DNA]</scope>
    <source>
        <strain evidence="6 7">NBRC 13287</strain>
    </source>
</reference>
<gene>
    <name evidence="6" type="ORF">VPR01S_12_00440</name>
</gene>
<comment type="caution">
    <text evidence="6">The sequence shown here is derived from an EMBL/GenBank/DDBJ whole genome shotgun (WGS) entry which is preliminary data.</text>
</comment>
<comment type="cofactor">
    <cofactor evidence="1">
        <name>Zn(2+)</name>
        <dbReference type="ChEBI" id="CHEBI:29105"/>
    </cofactor>
</comment>
<evidence type="ECO:0000259" key="5">
    <source>
        <dbReference type="Pfam" id="PF24827"/>
    </source>
</evidence>
<keyword evidence="4" id="KW-0862">Zinc</keyword>
<protein>
    <recommendedName>
        <fullName evidence="5">Succinylglutamate desuccinylase/Aspartoacylase catalytic domain-containing protein</fullName>
    </recommendedName>
</protein>
<keyword evidence="3" id="KW-0378">Hydrolase</keyword>
<dbReference type="GO" id="GO:0046872">
    <property type="term" value="F:metal ion binding"/>
    <property type="evidence" value="ECO:0007669"/>
    <property type="project" value="UniProtKB-KW"/>
</dbReference>